<proteinExistence type="inferred from homology"/>
<sequence>MTATTAPAAGWTATPTVVVTECDHDAFLQEEDVARAAGATFRVEQAHDRTALEGACADADGILVQYATIDAALMDALPRLRVIGRYGVGVDSVDVQAATERGIAVCNVPDYGTEAVSDHAIGMALAVVRGIPLLDRGVRAGRVDLPRVRPLHQIAGRTFGVVGLGRIGRATARKAAGLGYQVVGYDVLATPGADYRGVSAVTLEELCATADVVSVHVPLHDGTRGMIGPDQLALMRPTTVVVNTARGGVVDTEALVAALDRGAIGGAAIDTHDVEPLPTDHPLTRFDNVVLTPHLAWYTEESYRELKRRTAQNVVDVLAGRPPREVVNPEAWGRGRTAHLALAAQPIGA</sequence>
<evidence type="ECO:0000256" key="3">
    <source>
        <dbReference type="ARBA" id="ARBA00023027"/>
    </source>
</evidence>
<feature type="domain" description="D-isomer specific 2-hydroxyacid dehydrogenase NAD-binding" evidence="6">
    <location>
        <begin position="121"/>
        <end position="296"/>
    </location>
</feature>
<evidence type="ECO:0000256" key="4">
    <source>
        <dbReference type="RuleBase" id="RU003719"/>
    </source>
</evidence>
<evidence type="ECO:0000259" key="5">
    <source>
        <dbReference type="Pfam" id="PF00389"/>
    </source>
</evidence>
<dbReference type="Gene3D" id="3.40.50.720">
    <property type="entry name" value="NAD(P)-binding Rossmann-like Domain"/>
    <property type="match status" value="2"/>
</dbReference>
<name>A0ABU2CNI0_9MICO</name>
<dbReference type="InterPro" id="IPR029753">
    <property type="entry name" value="D-isomer_DH_CS"/>
</dbReference>
<dbReference type="InterPro" id="IPR006139">
    <property type="entry name" value="D-isomer_2_OHA_DH_cat_dom"/>
</dbReference>
<dbReference type="GO" id="GO:0004617">
    <property type="term" value="F:phosphoglycerate dehydrogenase activity"/>
    <property type="evidence" value="ECO:0007669"/>
    <property type="project" value="UniProtKB-EC"/>
</dbReference>
<dbReference type="EMBL" id="JAVDYE010000001">
    <property type="protein sequence ID" value="MDR7382884.1"/>
    <property type="molecule type" value="Genomic_DNA"/>
</dbReference>
<dbReference type="InterPro" id="IPR006140">
    <property type="entry name" value="D-isomer_DH_NAD-bd"/>
</dbReference>
<feature type="domain" description="D-isomer specific 2-hydroxyacid dehydrogenase catalytic" evidence="5">
    <location>
        <begin position="30"/>
        <end position="328"/>
    </location>
</feature>
<keyword evidence="3" id="KW-0520">NAD</keyword>
<evidence type="ECO:0000259" key="6">
    <source>
        <dbReference type="Pfam" id="PF02826"/>
    </source>
</evidence>
<comment type="similarity">
    <text evidence="1 4">Belongs to the D-isomer specific 2-hydroxyacid dehydrogenase family.</text>
</comment>
<dbReference type="InterPro" id="IPR043322">
    <property type="entry name" value="CtBP"/>
</dbReference>
<dbReference type="PANTHER" id="PTHR42789:SF1">
    <property type="entry name" value="D-ISOMER SPECIFIC 2-HYDROXYACID DEHYDROGENASE FAMILY PROTEIN (AFU_ORTHOLOGUE AFUA_6G10090)"/>
    <property type="match status" value="1"/>
</dbReference>
<dbReference type="SUPFAM" id="SSF51735">
    <property type="entry name" value="NAD(P)-binding Rossmann-fold domains"/>
    <property type="match status" value="1"/>
</dbReference>
<evidence type="ECO:0000313" key="8">
    <source>
        <dbReference type="Proteomes" id="UP001183585"/>
    </source>
</evidence>
<dbReference type="EC" id="1.1.1.95" evidence="7"/>
<evidence type="ECO:0000256" key="1">
    <source>
        <dbReference type="ARBA" id="ARBA00005854"/>
    </source>
</evidence>
<accession>A0ABU2CNI0</accession>
<dbReference type="InterPro" id="IPR036291">
    <property type="entry name" value="NAD(P)-bd_dom_sf"/>
</dbReference>
<dbReference type="Pfam" id="PF00389">
    <property type="entry name" value="2-Hacid_dh"/>
    <property type="match status" value="1"/>
</dbReference>
<reference evidence="7 8" key="1">
    <citation type="submission" date="2023-07" db="EMBL/GenBank/DDBJ databases">
        <title>Sequencing the genomes of 1000 actinobacteria strains.</title>
        <authorList>
            <person name="Klenk H.-P."/>
        </authorList>
    </citation>
    <scope>NUCLEOTIDE SEQUENCE [LARGE SCALE GENOMIC DNA]</scope>
    <source>
        <strain evidence="7 8">DSM 45554</strain>
    </source>
</reference>
<evidence type="ECO:0000256" key="2">
    <source>
        <dbReference type="ARBA" id="ARBA00023002"/>
    </source>
</evidence>
<dbReference type="PROSITE" id="PS00671">
    <property type="entry name" value="D_2_HYDROXYACID_DH_3"/>
    <property type="match status" value="1"/>
</dbReference>
<keyword evidence="2 4" id="KW-0560">Oxidoreductase</keyword>
<dbReference type="Proteomes" id="UP001183585">
    <property type="component" value="Unassembled WGS sequence"/>
</dbReference>
<evidence type="ECO:0000313" key="7">
    <source>
        <dbReference type="EMBL" id="MDR7382884.1"/>
    </source>
</evidence>
<keyword evidence="8" id="KW-1185">Reference proteome</keyword>
<protein>
    <submittedName>
        <fullName evidence="7">D-3-phosphoglycerate dehydrogenase</fullName>
        <ecNumber evidence="7">1.1.1.95</ecNumber>
    </submittedName>
</protein>
<dbReference type="SUPFAM" id="SSF52283">
    <property type="entry name" value="Formate/glycerate dehydrogenase catalytic domain-like"/>
    <property type="match status" value="1"/>
</dbReference>
<dbReference type="PANTHER" id="PTHR42789">
    <property type="entry name" value="D-ISOMER SPECIFIC 2-HYDROXYACID DEHYDROGENASE FAMILY PROTEIN (AFU_ORTHOLOGUE AFUA_6G10090)"/>
    <property type="match status" value="1"/>
</dbReference>
<gene>
    <name evidence="7" type="ORF">J2S48_002399</name>
</gene>
<dbReference type="PROSITE" id="PS00670">
    <property type="entry name" value="D_2_HYDROXYACID_DH_2"/>
    <property type="match status" value="1"/>
</dbReference>
<dbReference type="InterPro" id="IPR050857">
    <property type="entry name" value="D-2-hydroxyacid_DH"/>
</dbReference>
<comment type="caution">
    <text evidence="7">The sequence shown here is derived from an EMBL/GenBank/DDBJ whole genome shotgun (WGS) entry which is preliminary data.</text>
</comment>
<dbReference type="Pfam" id="PF02826">
    <property type="entry name" value="2-Hacid_dh_C"/>
    <property type="match status" value="1"/>
</dbReference>
<dbReference type="CDD" id="cd05299">
    <property type="entry name" value="CtBP_dh"/>
    <property type="match status" value="1"/>
</dbReference>
<dbReference type="RefSeq" id="WP_274991659.1">
    <property type="nucleotide sequence ID" value="NZ_JAJQQP010000001.1"/>
</dbReference>
<organism evidence="7 8">
    <name type="scientific">Promicromonospora iranensis</name>
    <dbReference type="NCBI Taxonomy" id="1105144"/>
    <lineage>
        <taxon>Bacteria</taxon>
        <taxon>Bacillati</taxon>
        <taxon>Actinomycetota</taxon>
        <taxon>Actinomycetes</taxon>
        <taxon>Micrococcales</taxon>
        <taxon>Promicromonosporaceae</taxon>
        <taxon>Promicromonospora</taxon>
    </lineage>
</organism>